<dbReference type="STRING" id="159087.Daro_0792"/>
<sequence length="164" mass="18546">MEQSTNAKAVIINELKTEAESLLLQHCKMRLSEPLLEAKMALDAFESSQVRRVPYRAPVDSPWIADMMRAAVMPDNTVCMRTVRSHAVSHGELMAIHTGPTESSLELRKAMEADNCIWGYYDSPDEDEEAHYYAEVTGYGLAKYLGIDLHKFMSEQYPAYQQPA</sequence>
<dbReference type="EMBL" id="CP000089">
    <property type="protein sequence ID" value="AAZ45548.1"/>
    <property type="molecule type" value="Genomic_DNA"/>
</dbReference>
<evidence type="ECO:0000313" key="1">
    <source>
        <dbReference type="EMBL" id="AAZ45548.1"/>
    </source>
</evidence>
<proteinExistence type="predicted"/>
<name>Q47HY3_DECAR</name>
<accession>Q47HY3</accession>
<organism evidence="1">
    <name type="scientific">Dechloromonas aromatica (strain RCB)</name>
    <dbReference type="NCBI Taxonomy" id="159087"/>
    <lineage>
        <taxon>Bacteria</taxon>
        <taxon>Pseudomonadati</taxon>
        <taxon>Pseudomonadota</taxon>
        <taxon>Betaproteobacteria</taxon>
        <taxon>Rhodocyclales</taxon>
        <taxon>Azonexaceae</taxon>
        <taxon>Dechloromonas</taxon>
    </lineage>
</organism>
<dbReference type="AlphaFoldDB" id="Q47HY3"/>
<dbReference type="HOGENOM" id="CLU_1616288_0_0_4"/>
<gene>
    <name evidence="1" type="ordered locus">Daro_0792</name>
</gene>
<dbReference type="KEGG" id="dar:Daro_0792"/>
<reference evidence="1" key="1">
    <citation type="submission" date="2005-08" db="EMBL/GenBank/DDBJ databases">
        <title>Complete sequence of Dechloromonas aromatica RCB.</title>
        <authorList>
            <person name="Salinero K.K."/>
            <person name="Copeland A."/>
            <person name="Lucas S."/>
            <person name="Lapidus A."/>
            <person name="Barry K."/>
            <person name="Detter J.C."/>
            <person name="Glavina T."/>
            <person name="Hammon N."/>
            <person name="Israni S."/>
            <person name="Pitluck S."/>
            <person name="Di Bartolo G."/>
            <person name="Trong S."/>
            <person name="Schmutz J."/>
            <person name="Larimer F."/>
            <person name="Land M."/>
            <person name="Ivanova N."/>
            <person name="Richardson P."/>
        </authorList>
    </citation>
    <scope>NUCLEOTIDE SEQUENCE</scope>
    <source>
        <strain evidence="1">RCB</strain>
    </source>
</reference>
<protein>
    <submittedName>
        <fullName evidence="1">Uncharacterized protein</fullName>
    </submittedName>
</protein>